<dbReference type="AlphaFoldDB" id="H1V2M5"/>
<dbReference type="RefSeq" id="XP_018156951.1">
    <property type="nucleotide sequence ID" value="XM_018302173.1"/>
</dbReference>
<evidence type="ECO:0000313" key="4">
    <source>
        <dbReference type="Proteomes" id="UP000092177"/>
    </source>
</evidence>
<dbReference type="VEuPathDB" id="FungiDB:CH63R_07198"/>
<keyword evidence="4" id="KW-1185">Reference proteome</keyword>
<name>H1V2M5_COLHI</name>
<proteinExistence type="predicted"/>
<reference evidence="1" key="1">
    <citation type="submission" date="2011-12" db="EMBL/GenBank/DDBJ databases">
        <title>The genome sequence of Colletotrichum higginsianum IMI 34906.</title>
        <authorList>
            <person name="Ma L.-J."/>
            <person name="O'Connell R."/>
            <person name="van Themaat E.V.L."/>
            <person name="Stueber K."/>
            <person name="Young S.K."/>
            <person name="Zeng Q."/>
            <person name="Gargeya S."/>
            <person name="Fitzgerald M."/>
            <person name="Haas B."/>
            <person name="Abouelleil A."/>
            <person name="Alvarado L."/>
            <person name="Arachchi H.M."/>
            <person name="Berlin A."/>
            <person name="Chapman S.B."/>
            <person name="Gearin G."/>
            <person name="Goldberg J."/>
            <person name="Griggs A."/>
            <person name="Gujja S."/>
            <person name="Hansen M."/>
            <person name="Heiman D."/>
            <person name="Howarth C."/>
            <person name="Larimer J."/>
            <person name="Lui A."/>
            <person name="MacDonald P.J.P."/>
            <person name="McCowen C."/>
            <person name="Montmayeur A."/>
            <person name="Murphy C."/>
            <person name="Neiman D."/>
            <person name="Pearson M."/>
            <person name="Priest M."/>
            <person name="Roberts A."/>
            <person name="Saif S."/>
            <person name="Shea T."/>
            <person name="Sisk P."/>
            <person name="Stolte C."/>
            <person name="Sykes S."/>
            <person name="Wortman J."/>
            <person name="Nusbaum C."/>
            <person name="Birren B."/>
        </authorList>
    </citation>
    <scope>NUCLEOTIDE SEQUENCE [LARGE SCALE GENOMIC DNA]</scope>
    <source>
        <strain evidence="1">IMI 349063</strain>
    </source>
</reference>
<dbReference type="GeneID" id="28866280"/>
<protein>
    <submittedName>
        <fullName evidence="1">FAD/FMN-containing dehydrogenase</fullName>
    </submittedName>
</protein>
<organism evidence="1 3">
    <name type="scientific">Colletotrichum higginsianum (strain IMI 349063)</name>
    <name type="common">Crucifer anthracnose fungus</name>
    <dbReference type="NCBI Taxonomy" id="759273"/>
    <lineage>
        <taxon>Eukaryota</taxon>
        <taxon>Fungi</taxon>
        <taxon>Dikarya</taxon>
        <taxon>Ascomycota</taxon>
        <taxon>Pezizomycotina</taxon>
        <taxon>Sordariomycetes</taxon>
        <taxon>Hypocreomycetidae</taxon>
        <taxon>Glomerellales</taxon>
        <taxon>Glomerellaceae</taxon>
        <taxon>Colletotrichum</taxon>
        <taxon>Colletotrichum destructivum species complex</taxon>
    </lineage>
</organism>
<dbReference type="Proteomes" id="UP000007174">
    <property type="component" value="Unassembled WGS sequence"/>
</dbReference>
<dbReference type="eggNOG" id="KOG4730">
    <property type="taxonomic scope" value="Eukaryota"/>
</dbReference>
<evidence type="ECO:0000313" key="2">
    <source>
        <dbReference type="EMBL" id="OBR08433.1"/>
    </source>
</evidence>
<dbReference type="KEGG" id="chig:CH63R_07198"/>
<sequence length="80" mass="9191">MLDFPSFRPTVGDHTRFNEPFYHNLARVLVDELPCCPHWTKNTREVFTPAAKKIDPDAVREQFDPKGIFRSVVGEAIGVY</sequence>
<dbReference type="HOGENOM" id="CLU_2589618_0_0_1"/>
<dbReference type="EMBL" id="CACQ02001157">
    <property type="protein sequence ID" value="CCF34477.1"/>
    <property type="molecule type" value="Genomic_DNA"/>
</dbReference>
<evidence type="ECO:0000313" key="3">
    <source>
        <dbReference type="Proteomes" id="UP000007174"/>
    </source>
</evidence>
<reference evidence="2" key="3">
    <citation type="submission" date="2016-02" db="EMBL/GenBank/DDBJ databases">
        <title>Resequencing and annotation of the Colletotrichum higginsianum genome.</title>
        <authorList>
            <person name="O'Connell R."/>
            <person name="Zambounis A."/>
            <person name="Thon M."/>
            <person name="Dallery J.-F."/>
        </authorList>
    </citation>
    <scope>NUCLEOTIDE SEQUENCE [LARGE SCALE GENOMIC DNA]</scope>
    <source>
        <strain evidence="2">IMI 349063</strain>
    </source>
</reference>
<accession>H1V2M5</accession>
<dbReference type="EMBL" id="LTAN01000005">
    <property type="protein sequence ID" value="OBR08433.1"/>
    <property type="molecule type" value="Genomic_DNA"/>
</dbReference>
<reference evidence="4" key="4">
    <citation type="journal article" date="2017" name="BMC Genomics">
        <title>Gapless genome assembly of Colletotrichum higginsianum reveals chromosome structure and association of transposable elements with secondary metabolite gene clusters.</title>
        <authorList>
            <person name="Dallery J.-F."/>
            <person name="Lapalu N."/>
            <person name="Zampounis A."/>
            <person name="Pigne S."/>
            <person name="Luyten I."/>
            <person name="Amselem J."/>
            <person name="Wittenberg A.H.J."/>
            <person name="Zhou S."/>
            <person name="de Queiroz M.V."/>
            <person name="Robin G.P."/>
            <person name="Auger A."/>
            <person name="Hainaut M."/>
            <person name="Henrissat B."/>
            <person name="Kim K.-T."/>
            <person name="Lee Y.-H."/>
            <person name="Lespinet O."/>
            <person name="Schwartz D.C."/>
            <person name="Thon M.R."/>
            <person name="O'Connell R.J."/>
        </authorList>
    </citation>
    <scope>NUCLEOTIDE SEQUENCE [LARGE SCALE GENOMIC DNA]</scope>
    <source>
        <strain evidence="4">IMI 349063</strain>
    </source>
</reference>
<dbReference type="Proteomes" id="UP000092177">
    <property type="component" value="Chromosome 5"/>
</dbReference>
<evidence type="ECO:0000313" key="1">
    <source>
        <dbReference type="EMBL" id="CCF34477.1"/>
    </source>
</evidence>
<gene>
    <name evidence="1" type="ORF">CH063_01142</name>
    <name evidence="2" type="ORF">CH63R_07198</name>
</gene>
<dbReference type="OrthoDB" id="371463at2759"/>
<dbReference type="STRING" id="759273.H1V2M5"/>
<reference evidence="3" key="2">
    <citation type="journal article" date="2012" name="Nat. Genet.">
        <title>Lifestyle transitions in plant pathogenic Colletotrichum fungi deciphered by genome and transcriptome analyses.</title>
        <authorList>
            <person name="O'Connell R.J."/>
            <person name="Thon M.R."/>
            <person name="Hacquard S."/>
            <person name="Amyotte S.G."/>
            <person name="Kleemann J."/>
            <person name="Torres M.F."/>
            <person name="Damm U."/>
            <person name="Buiate E.A."/>
            <person name="Epstein L."/>
            <person name="Alkan N."/>
            <person name="Altmueller J."/>
            <person name="Alvarado-Balderrama L."/>
            <person name="Bauser C.A."/>
            <person name="Becker C."/>
            <person name="Birren B.W."/>
            <person name="Chen Z."/>
            <person name="Choi J."/>
            <person name="Crouch J.A."/>
            <person name="Duvick J.P."/>
            <person name="Farman M.A."/>
            <person name="Gan P."/>
            <person name="Heiman D."/>
            <person name="Henrissat B."/>
            <person name="Howard R.J."/>
            <person name="Kabbage M."/>
            <person name="Koch C."/>
            <person name="Kracher B."/>
            <person name="Kubo Y."/>
            <person name="Law A.D."/>
            <person name="Lebrun M.-H."/>
            <person name="Lee Y.-H."/>
            <person name="Miyara I."/>
            <person name="Moore N."/>
            <person name="Neumann U."/>
            <person name="Nordstroem K."/>
            <person name="Panaccione D.G."/>
            <person name="Panstruga R."/>
            <person name="Place M."/>
            <person name="Proctor R.H."/>
            <person name="Prusky D."/>
            <person name="Rech G."/>
            <person name="Reinhardt R."/>
            <person name="Rollins J.A."/>
            <person name="Rounsley S."/>
            <person name="Schardl C.L."/>
            <person name="Schwartz D.C."/>
            <person name="Shenoy N."/>
            <person name="Shirasu K."/>
            <person name="Sikhakolli U.R."/>
            <person name="Stueber K."/>
            <person name="Sukno S.A."/>
            <person name="Sweigard J.A."/>
            <person name="Takano Y."/>
            <person name="Takahara H."/>
            <person name="Trail F."/>
            <person name="van der Does H.C."/>
            <person name="Voll L.M."/>
            <person name="Will I."/>
            <person name="Young S."/>
            <person name="Zeng Q."/>
            <person name="Zhang J."/>
            <person name="Zhou S."/>
            <person name="Dickman M.B."/>
            <person name="Schulze-Lefert P."/>
            <person name="Ver Loren van Themaat E."/>
            <person name="Ma L.-J."/>
            <person name="Vaillancourt L.J."/>
        </authorList>
    </citation>
    <scope>NUCLEOTIDE SEQUENCE [LARGE SCALE GENOMIC DNA]</scope>
    <source>
        <strain evidence="3">IMI 349063</strain>
    </source>
</reference>